<comment type="caution">
    <text evidence="2">The sequence shown here is derived from an EMBL/GenBank/DDBJ whole genome shotgun (WGS) entry which is preliminary data.</text>
</comment>
<evidence type="ECO:0000256" key="1">
    <source>
        <dbReference type="SAM" id="Phobius"/>
    </source>
</evidence>
<dbReference type="Proteomes" id="UP000593562">
    <property type="component" value="Unassembled WGS sequence"/>
</dbReference>
<keyword evidence="1" id="KW-0472">Membrane</keyword>
<keyword evidence="3" id="KW-1185">Reference proteome</keyword>
<feature type="transmembrane region" description="Helical" evidence="1">
    <location>
        <begin position="55"/>
        <end position="75"/>
    </location>
</feature>
<dbReference type="InParanoid" id="A0A7J7CGU0"/>
<reference evidence="2 3" key="1">
    <citation type="journal article" date="2020" name="Nat. Commun.">
        <title>Genome of Tripterygium wilfordii and identification of cytochrome P450 involved in triptolide biosynthesis.</title>
        <authorList>
            <person name="Tu L."/>
            <person name="Su P."/>
            <person name="Zhang Z."/>
            <person name="Gao L."/>
            <person name="Wang J."/>
            <person name="Hu T."/>
            <person name="Zhou J."/>
            <person name="Zhang Y."/>
            <person name="Zhao Y."/>
            <person name="Liu Y."/>
            <person name="Song Y."/>
            <person name="Tong Y."/>
            <person name="Lu Y."/>
            <person name="Yang J."/>
            <person name="Xu C."/>
            <person name="Jia M."/>
            <person name="Peters R.J."/>
            <person name="Huang L."/>
            <person name="Gao W."/>
        </authorList>
    </citation>
    <scope>NUCLEOTIDE SEQUENCE [LARGE SCALE GENOMIC DNA]</scope>
    <source>
        <strain evidence="3">cv. XIE 37</strain>
        <tissue evidence="2">Leaf</tissue>
    </source>
</reference>
<name>A0A7J7CGU0_TRIWF</name>
<feature type="transmembrane region" description="Helical" evidence="1">
    <location>
        <begin position="23"/>
        <end position="43"/>
    </location>
</feature>
<dbReference type="PANTHER" id="PTHR35165:SF1">
    <property type="entry name" value="OS04G0577375 PROTEIN"/>
    <property type="match status" value="1"/>
</dbReference>
<evidence type="ECO:0000313" key="2">
    <source>
        <dbReference type="EMBL" id="KAF5733273.1"/>
    </source>
</evidence>
<proteinExistence type="predicted"/>
<accession>A0A7J7CGU0</accession>
<sequence>MGRYKEESYDVDQLETEEMVKNWLNCVWFFMVSITGGVILGWWEYEYHPTNSHQWMVPFGLILFVTPLLVWFAVFTSEIMWNSDVSTKATLPDPVAPPRCGSSYDQKEVIKEVPV</sequence>
<dbReference type="Pfam" id="PF16594">
    <property type="entry name" value="ATP-synt_Z"/>
    <property type="match status" value="1"/>
</dbReference>
<keyword evidence="1" id="KW-1133">Transmembrane helix</keyword>
<protein>
    <submittedName>
        <fullName evidence="2">Uncharacterized protein</fullName>
    </submittedName>
</protein>
<keyword evidence="1" id="KW-0812">Transmembrane</keyword>
<evidence type="ECO:0000313" key="3">
    <source>
        <dbReference type="Proteomes" id="UP000593562"/>
    </source>
</evidence>
<dbReference type="PANTHER" id="PTHR35165">
    <property type="entry name" value="OS08G0113900 PROTEIN"/>
    <property type="match status" value="1"/>
</dbReference>
<dbReference type="EMBL" id="JAAARO010000017">
    <property type="protein sequence ID" value="KAF5733273.1"/>
    <property type="molecule type" value="Genomic_DNA"/>
</dbReference>
<organism evidence="2 3">
    <name type="scientific">Tripterygium wilfordii</name>
    <name type="common">Thunder God vine</name>
    <dbReference type="NCBI Taxonomy" id="458696"/>
    <lineage>
        <taxon>Eukaryota</taxon>
        <taxon>Viridiplantae</taxon>
        <taxon>Streptophyta</taxon>
        <taxon>Embryophyta</taxon>
        <taxon>Tracheophyta</taxon>
        <taxon>Spermatophyta</taxon>
        <taxon>Magnoliopsida</taxon>
        <taxon>eudicotyledons</taxon>
        <taxon>Gunneridae</taxon>
        <taxon>Pentapetalae</taxon>
        <taxon>rosids</taxon>
        <taxon>fabids</taxon>
        <taxon>Celastrales</taxon>
        <taxon>Celastraceae</taxon>
        <taxon>Tripterygium</taxon>
    </lineage>
</organism>
<gene>
    <name evidence="2" type="ORF">HS088_TW17G00815</name>
</gene>
<dbReference type="AlphaFoldDB" id="A0A7J7CGU0"/>
<dbReference type="InterPro" id="IPR032238">
    <property type="entry name" value="ATP-synth_Z"/>
</dbReference>